<evidence type="ECO:0000313" key="2">
    <source>
        <dbReference type="Proteomes" id="UP001281147"/>
    </source>
</evidence>
<gene>
    <name evidence="1" type="ORF">LTR37_014562</name>
</gene>
<accession>A0ACC3MT50</accession>
<evidence type="ECO:0000313" key="1">
    <source>
        <dbReference type="EMBL" id="KAK3703222.1"/>
    </source>
</evidence>
<proteinExistence type="predicted"/>
<name>A0ACC3MT50_9PEZI</name>
<comment type="caution">
    <text evidence="1">The sequence shown here is derived from an EMBL/GenBank/DDBJ whole genome shotgun (WGS) entry which is preliminary data.</text>
</comment>
<protein>
    <submittedName>
        <fullName evidence="1">Uncharacterized protein</fullName>
    </submittedName>
</protein>
<sequence length="465" mass="51978">MPSASLTEKLRKASNRLGARIHPDDEPLEDSSPPPVPPHGTQSNITAQHDMSSHKPLHLRPGGSGYDGARTENARPNKPLTLRPDLNGYVSQLDPGSPNSLSPEQARLAFSPTIRAVGTPTASEREWQTSQEPDPLNNRYAKKDFPMEDRHALSQDDYSYREGASAPPVPDHNAATESAYPDRDATRGYPVSDRHATSKIPYYSDRHAPSEPPLQDQNTTSEESYSDWPATKDTPSLDRQATSKSLETAPRAMSEEHTRSAAANAGIDLSNTEDTTVYERIAPAIVHENVRHDVHEIREERFTREIHEDHIFHRILPIEDIQVVPPRHFAYVNGTIEEIHPADKGGRAGKHAQRVLQKAFTNISLRDDHTYAPRQFSARKFEGGEGDYKESVSSDGVVQSEQTWVHPPRLETGGMISEETPAMHFRHHYDLPDSPEEGMRRVQTAETQQSPIRRKAVPKDRASTD</sequence>
<dbReference type="Proteomes" id="UP001281147">
    <property type="component" value="Unassembled WGS sequence"/>
</dbReference>
<keyword evidence="2" id="KW-1185">Reference proteome</keyword>
<dbReference type="EMBL" id="JAUTXU010000154">
    <property type="protein sequence ID" value="KAK3703222.1"/>
    <property type="molecule type" value="Genomic_DNA"/>
</dbReference>
<organism evidence="1 2">
    <name type="scientific">Vermiconidia calcicola</name>
    <dbReference type="NCBI Taxonomy" id="1690605"/>
    <lineage>
        <taxon>Eukaryota</taxon>
        <taxon>Fungi</taxon>
        <taxon>Dikarya</taxon>
        <taxon>Ascomycota</taxon>
        <taxon>Pezizomycotina</taxon>
        <taxon>Dothideomycetes</taxon>
        <taxon>Dothideomycetidae</taxon>
        <taxon>Mycosphaerellales</taxon>
        <taxon>Extremaceae</taxon>
        <taxon>Vermiconidia</taxon>
    </lineage>
</organism>
<reference evidence="1" key="1">
    <citation type="submission" date="2023-07" db="EMBL/GenBank/DDBJ databases">
        <title>Black Yeasts Isolated from many extreme environments.</title>
        <authorList>
            <person name="Coleine C."/>
            <person name="Stajich J.E."/>
            <person name="Selbmann L."/>
        </authorList>
    </citation>
    <scope>NUCLEOTIDE SEQUENCE</scope>
    <source>
        <strain evidence="1">CCFEE 5714</strain>
    </source>
</reference>